<protein>
    <recommendedName>
        <fullName evidence="2 7">60S ribosomal export protein NMD3</fullName>
    </recommendedName>
</protein>
<evidence type="ECO:0000256" key="8">
    <source>
        <dbReference type="SAM" id="MobiDB-lite"/>
    </source>
</evidence>
<evidence type="ECO:0000256" key="7">
    <source>
        <dbReference type="RuleBase" id="RU364108"/>
    </source>
</evidence>
<dbReference type="PANTHER" id="PTHR12746:SF2">
    <property type="entry name" value="60S RIBOSOMAL EXPORT PROTEIN NMD3"/>
    <property type="match status" value="1"/>
</dbReference>
<feature type="compositionally biased region" description="Basic and acidic residues" evidence="8">
    <location>
        <begin position="444"/>
        <end position="453"/>
    </location>
</feature>
<evidence type="ECO:0000256" key="5">
    <source>
        <dbReference type="ARBA" id="ARBA00022927"/>
    </source>
</evidence>
<proteinExistence type="inferred from homology"/>
<comment type="caution">
    <text evidence="11">The sequence shown here is derived from an EMBL/GenBank/DDBJ whole genome shotgun (WGS) entry which is preliminary data.</text>
</comment>
<evidence type="ECO:0000259" key="10">
    <source>
        <dbReference type="Pfam" id="PF21192"/>
    </source>
</evidence>
<dbReference type="InterPro" id="IPR048898">
    <property type="entry name" value="OB_NMD3"/>
</dbReference>
<organism evidence="11 12">
    <name type="scientific">Seminavis robusta</name>
    <dbReference type="NCBI Taxonomy" id="568900"/>
    <lineage>
        <taxon>Eukaryota</taxon>
        <taxon>Sar</taxon>
        <taxon>Stramenopiles</taxon>
        <taxon>Ochrophyta</taxon>
        <taxon>Bacillariophyta</taxon>
        <taxon>Bacillariophyceae</taxon>
        <taxon>Bacillariophycidae</taxon>
        <taxon>Naviculales</taxon>
        <taxon>Naviculaceae</taxon>
        <taxon>Seminavis</taxon>
    </lineage>
</organism>
<accession>A0A9N8H3X5</accession>
<evidence type="ECO:0000256" key="4">
    <source>
        <dbReference type="ARBA" id="ARBA00022490"/>
    </source>
</evidence>
<evidence type="ECO:0000256" key="2">
    <source>
        <dbReference type="ARBA" id="ARBA00017035"/>
    </source>
</evidence>
<comment type="similarity">
    <text evidence="1 7">Belongs to the NMD3 family.</text>
</comment>
<keyword evidence="12" id="KW-1185">Reference proteome</keyword>
<sequence>MTTLTATQIPCCLCGTMIYPNPANQCNTCLAQEVDLQSVLQRGPGGGDLVVHQCRQCRAFQVTEKLYKYMEIESPELLAVCLKRLPALHNSQQQRLKIKVADAMWIWTEPHSMRLKVRLTVRATIHGVEIQQRVPVELKIQFKQCNECNREYTNRTWHALVQLRQKRTDDAPKKGLAALEMALAKNSNIRKHVLKIDSSRNGFDFYFLNLPEAQAFASYLARVAPMRTKTTKKLVSADVKNNTANMKHTVACDMVPLCRHDLIMVHKSASSPLAGRLALVSKVSSVLHLVDAAPKRNPTMDGSQAELSPETYYKSGEKLYQLCQTSSRLTKFVVLDVELCGNDPYTNDDGDDEDAGKNSYNPPHALADVEVARESDFGKNDETVRCVTHLGNFLQPGDMVLGYDLVASVLSGGAEWDMDNCFQSSFVMPDVVLVKKVKEKTVEQQEQQQHAEDANANGKKGRMSKRKEKRRMRNEKKAKELEESALRMGFVPTASLMEDDDEEYDPDLEADLAAIEADLAAIGEEEAKREQAAETTTAIEGETGEE</sequence>
<evidence type="ECO:0000256" key="1">
    <source>
        <dbReference type="ARBA" id="ARBA00009794"/>
    </source>
</evidence>
<dbReference type="PANTHER" id="PTHR12746">
    <property type="entry name" value="NONSENSE-MEDIATED MRNA DECAY PROTEIN 3"/>
    <property type="match status" value="1"/>
</dbReference>
<dbReference type="InterPro" id="IPR039768">
    <property type="entry name" value="Nmd3"/>
</dbReference>
<dbReference type="Pfam" id="PF04981">
    <property type="entry name" value="NMD3"/>
    <property type="match status" value="1"/>
</dbReference>
<comment type="function">
    <text evidence="7">Acts as an adapter for the XPO1/CRM1-mediated export of the 60S ribosomal subunit.</text>
</comment>
<feature type="compositionally biased region" description="Basic residues" evidence="8">
    <location>
        <begin position="459"/>
        <end position="474"/>
    </location>
</feature>
<dbReference type="Pfam" id="PF21192">
    <property type="entry name" value="OB_NMD3"/>
    <property type="match status" value="1"/>
</dbReference>
<feature type="region of interest" description="Disordered" evidence="8">
    <location>
        <begin position="489"/>
        <end position="508"/>
    </location>
</feature>
<dbReference type="EMBL" id="CAICTM010000098">
    <property type="protein sequence ID" value="CAB9501068.1"/>
    <property type="molecule type" value="Genomic_DNA"/>
</dbReference>
<comment type="subcellular location">
    <subcellularLocation>
        <location evidence="7">Cytoplasm</location>
    </subcellularLocation>
    <subcellularLocation>
        <location evidence="7">Nucleus</location>
    </subcellularLocation>
</comment>
<dbReference type="AlphaFoldDB" id="A0A9N8H3X5"/>
<dbReference type="GO" id="GO:0000055">
    <property type="term" value="P:ribosomal large subunit export from nucleus"/>
    <property type="evidence" value="ECO:0007669"/>
    <property type="project" value="TreeGrafter"/>
</dbReference>
<dbReference type="GO" id="GO:0043023">
    <property type="term" value="F:ribosomal large subunit binding"/>
    <property type="evidence" value="ECO:0007669"/>
    <property type="project" value="InterPro"/>
</dbReference>
<reference evidence="11" key="1">
    <citation type="submission" date="2020-06" db="EMBL/GenBank/DDBJ databases">
        <authorList>
            <consortium name="Plant Systems Biology data submission"/>
        </authorList>
    </citation>
    <scope>NUCLEOTIDE SEQUENCE</scope>
    <source>
        <strain evidence="11">D6</strain>
    </source>
</reference>
<feature type="compositionally biased region" description="Low complexity" evidence="8">
    <location>
        <begin position="533"/>
        <end position="546"/>
    </location>
</feature>
<dbReference type="InterPro" id="IPR007064">
    <property type="entry name" value="Nmd3_N"/>
</dbReference>
<keyword evidence="6 7" id="KW-0539">Nucleus</keyword>
<dbReference type="GO" id="GO:0005634">
    <property type="term" value="C:nucleus"/>
    <property type="evidence" value="ECO:0007669"/>
    <property type="project" value="UniProtKB-SubCell"/>
</dbReference>
<dbReference type="Proteomes" id="UP001153069">
    <property type="component" value="Unassembled WGS sequence"/>
</dbReference>
<dbReference type="GO" id="GO:0015031">
    <property type="term" value="P:protein transport"/>
    <property type="evidence" value="ECO:0007669"/>
    <property type="project" value="UniProtKB-KW"/>
</dbReference>
<gene>
    <name evidence="11" type="ORF">SEMRO_99_G050770.1</name>
</gene>
<evidence type="ECO:0000313" key="12">
    <source>
        <dbReference type="Proteomes" id="UP001153069"/>
    </source>
</evidence>
<feature type="region of interest" description="Disordered" evidence="8">
    <location>
        <begin position="444"/>
        <end position="484"/>
    </location>
</feature>
<evidence type="ECO:0000256" key="6">
    <source>
        <dbReference type="ARBA" id="ARBA00023242"/>
    </source>
</evidence>
<keyword evidence="4 7" id="KW-0963">Cytoplasm</keyword>
<evidence type="ECO:0000313" key="11">
    <source>
        <dbReference type="EMBL" id="CAB9501068.1"/>
    </source>
</evidence>
<dbReference type="GO" id="GO:0005737">
    <property type="term" value="C:cytoplasm"/>
    <property type="evidence" value="ECO:0007669"/>
    <property type="project" value="UniProtKB-SubCell"/>
</dbReference>
<evidence type="ECO:0000256" key="3">
    <source>
        <dbReference type="ARBA" id="ARBA00022448"/>
    </source>
</evidence>
<feature type="domain" description="Nmd3 N-terminal" evidence="9">
    <location>
        <begin position="11"/>
        <end position="252"/>
    </location>
</feature>
<evidence type="ECO:0000259" key="9">
    <source>
        <dbReference type="Pfam" id="PF04981"/>
    </source>
</evidence>
<keyword evidence="3 7" id="KW-0813">Transport</keyword>
<feature type="compositionally biased region" description="Acidic residues" evidence="8">
    <location>
        <begin position="497"/>
        <end position="508"/>
    </location>
</feature>
<feature type="compositionally biased region" description="Basic and acidic residues" evidence="8">
    <location>
        <begin position="475"/>
        <end position="484"/>
    </location>
</feature>
<feature type="region of interest" description="Disordered" evidence="8">
    <location>
        <begin position="526"/>
        <end position="546"/>
    </location>
</feature>
<dbReference type="OrthoDB" id="203821at2759"/>
<keyword evidence="5 7" id="KW-0653">Protein transport</keyword>
<feature type="domain" description="60S ribosomal export protein NMD3 OB-fold" evidence="10">
    <location>
        <begin position="329"/>
        <end position="436"/>
    </location>
</feature>
<name>A0A9N8H3X5_9STRA</name>